<comment type="subcellular location">
    <subcellularLocation>
        <location evidence="1">Membrane</location>
        <topology evidence="1">Multi-pass membrane protein</topology>
    </subcellularLocation>
</comment>
<keyword evidence="5 6" id="KW-0472">Membrane</keyword>
<feature type="transmembrane region" description="Helical" evidence="6">
    <location>
        <begin position="12"/>
        <end position="37"/>
    </location>
</feature>
<evidence type="ECO:0000256" key="3">
    <source>
        <dbReference type="ARBA" id="ARBA00022692"/>
    </source>
</evidence>
<accession>A0ABW5QBL7</accession>
<dbReference type="PANTHER" id="PTHR30238:SF4">
    <property type="entry name" value="SLL1022 PROTEIN"/>
    <property type="match status" value="1"/>
</dbReference>
<dbReference type="InterPro" id="IPR022301">
    <property type="entry name" value="Integral_membrane_YjbE"/>
</dbReference>
<feature type="transmembrane region" description="Helical" evidence="6">
    <location>
        <begin position="166"/>
        <end position="182"/>
    </location>
</feature>
<feature type="transmembrane region" description="Helical" evidence="6">
    <location>
        <begin position="49"/>
        <end position="70"/>
    </location>
</feature>
<evidence type="ECO:0000313" key="8">
    <source>
        <dbReference type="Proteomes" id="UP001597452"/>
    </source>
</evidence>
<dbReference type="NCBIfam" id="TIGR03717">
    <property type="entry name" value="R_switched_YjbE"/>
    <property type="match status" value="1"/>
</dbReference>
<feature type="transmembrane region" description="Helical" evidence="6">
    <location>
        <begin position="202"/>
        <end position="222"/>
    </location>
</feature>
<dbReference type="Proteomes" id="UP001597452">
    <property type="component" value="Unassembled WGS sequence"/>
</dbReference>
<evidence type="ECO:0000313" key="7">
    <source>
        <dbReference type="EMBL" id="MFD2639379.1"/>
    </source>
</evidence>
<feature type="transmembrane region" description="Helical" evidence="6">
    <location>
        <begin position="138"/>
        <end position="159"/>
    </location>
</feature>
<sequence length="230" mass="25105">MELLFIDLNWDLLKAVLIIIGLDLILGGDNAVVIAMASRNLPKHHQNKAIVLGTSLAILIRVSLAGIAIYLLTIPYVQLIGGLLLLYIAVKLLTQNDDHVEVESSSTLIGAVKTIVIADLIMSFDNVLAIAAASNQNVVLIIFGLAVSVPIIIFGSKIILMIMNKYPVIVYAGASLIAYTSAELILKEERLESTFKLIPNEHFILPLVFVMLVCLLGLSYNLNRLKKPNH</sequence>
<dbReference type="EMBL" id="JBHUMZ010000024">
    <property type="protein sequence ID" value="MFD2639379.1"/>
    <property type="molecule type" value="Genomic_DNA"/>
</dbReference>
<comment type="similarity">
    <text evidence="2">Belongs to the TerC family.</text>
</comment>
<evidence type="ECO:0000256" key="5">
    <source>
        <dbReference type="ARBA" id="ARBA00023136"/>
    </source>
</evidence>
<dbReference type="InterPro" id="IPR005496">
    <property type="entry name" value="Integral_membrane_TerC"/>
</dbReference>
<feature type="transmembrane region" description="Helical" evidence="6">
    <location>
        <begin position="76"/>
        <end position="94"/>
    </location>
</feature>
<proteinExistence type="inferred from homology"/>
<keyword evidence="8" id="KW-1185">Reference proteome</keyword>
<name>A0ABW5QBL7_9BACI</name>
<gene>
    <name evidence="7" type="ORF">ACFSW4_10915</name>
</gene>
<dbReference type="Pfam" id="PF03741">
    <property type="entry name" value="TerC"/>
    <property type="match status" value="1"/>
</dbReference>
<evidence type="ECO:0000256" key="2">
    <source>
        <dbReference type="ARBA" id="ARBA00007511"/>
    </source>
</evidence>
<comment type="caution">
    <text evidence="7">The sequence shown here is derived from an EMBL/GenBank/DDBJ whole genome shotgun (WGS) entry which is preliminary data.</text>
</comment>
<dbReference type="PANTHER" id="PTHR30238">
    <property type="entry name" value="MEMBRANE BOUND PREDICTED REDOX MODULATOR"/>
    <property type="match status" value="1"/>
</dbReference>
<evidence type="ECO:0000256" key="1">
    <source>
        <dbReference type="ARBA" id="ARBA00004141"/>
    </source>
</evidence>
<dbReference type="RefSeq" id="WP_377329260.1">
    <property type="nucleotide sequence ID" value="NZ_JBHUMZ010000024.1"/>
</dbReference>
<organism evidence="7 8">
    <name type="scientific">Piscibacillus salipiscarius</name>
    <dbReference type="NCBI Taxonomy" id="299480"/>
    <lineage>
        <taxon>Bacteria</taxon>
        <taxon>Bacillati</taxon>
        <taxon>Bacillota</taxon>
        <taxon>Bacilli</taxon>
        <taxon>Bacillales</taxon>
        <taxon>Bacillaceae</taxon>
        <taxon>Piscibacillus</taxon>
    </lineage>
</organism>
<evidence type="ECO:0000256" key="6">
    <source>
        <dbReference type="SAM" id="Phobius"/>
    </source>
</evidence>
<evidence type="ECO:0000256" key="4">
    <source>
        <dbReference type="ARBA" id="ARBA00022989"/>
    </source>
</evidence>
<reference evidence="8" key="1">
    <citation type="journal article" date="2019" name="Int. J. Syst. Evol. Microbiol.">
        <title>The Global Catalogue of Microorganisms (GCM) 10K type strain sequencing project: providing services to taxonomists for standard genome sequencing and annotation.</title>
        <authorList>
            <consortium name="The Broad Institute Genomics Platform"/>
            <consortium name="The Broad Institute Genome Sequencing Center for Infectious Disease"/>
            <person name="Wu L."/>
            <person name="Ma J."/>
        </authorList>
    </citation>
    <scope>NUCLEOTIDE SEQUENCE [LARGE SCALE GENOMIC DNA]</scope>
    <source>
        <strain evidence="8">TISTR 1571</strain>
    </source>
</reference>
<protein>
    <submittedName>
        <fullName evidence="7">TerC family protein</fullName>
    </submittedName>
</protein>
<feature type="transmembrane region" description="Helical" evidence="6">
    <location>
        <begin position="106"/>
        <end position="132"/>
    </location>
</feature>
<keyword evidence="4 6" id="KW-1133">Transmembrane helix</keyword>
<keyword evidence="3 6" id="KW-0812">Transmembrane</keyword>